<evidence type="ECO:0000256" key="2">
    <source>
        <dbReference type="ARBA" id="ARBA00022448"/>
    </source>
</evidence>
<comment type="caution">
    <text evidence="10">The sequence shown here is derived from an EMBL/GenBank/DDBJ whole genome shotgun (WGS) entry which is preliminary data.</text>
</comment>
<organism evidence="10 11">
    <name type="scientific">Sphingomonas koreensis</name>
    <dbReference type="NCBI Taxonomy" id="93064"/>
    <lineage>
        <taxon>Bacteria</taxon>
        <taxon>Pseudomonadati</taxon>
        <taxon>Pseudomonadota</taxon>
        <taxon>Alphaproteobacteria</taxon>
        <taxon>Sphingomonadales</taxon>
        <taxon>Sphingomonadaceae</taxon>
        <taxon>Sphingomonas</taxon>
    </lineage>
</organism>
<dbReference type="Gene3D" id="2.40.170.20">
    <property type="entry name" value="TonB-dependent receptor, beta-barrel domain"/>
    <property type="match status" value="1"/>
</dbReference>
<dbReference type="InterPro" id="IPR000531">
    <property type="entry name" value="Beta-barrel_TonB"/>
</dbReference>
<keyword evidence="2" id="KW-0813">Transport</keyword>
<feature type="domain" description="TonB-dependent receptor-like beta-barrel" evidence="9">
    <location>
        <begin position="211"/>
        <end position="613"/>
    </location>
</feature>
<keyword evidence="8" id="KW-0732">Signal</keyword>
<dbReference type="GO" id="GO:0015344">
    <property type="term" value="F:siderophore uptake transmembrane transporter activity"/>
    <property type="evidence" value="ECO:0007669"/>
    <property type="project" value="TreeGrafter"/>
</dbReference>
<accession>A0A430G8J5</accession>
<proteinExistence type="predicted"/>
<evidence type="ECO:0000313" key="11">
    <source>
        <dbReference type="Proteomes" id="UP000287746"/>
    </source>
</evidence>
<keyword evidence="10" id="KW-0675">Receptor</keyword>
<name>A0A430G8J5_9SPHN</name>
<evidence type="ECO:0000256" key="7">
    <source>
        <dbReference type="ARBA" id="ARBA00023237"/>
    </source>
</evidence>
<dbReference type="Proteomes" id="UP000287746">
    <property type="component" value="Unassembled WGS sequence"/>
</dbReference>
<dbReference type="RefSeq" id="WP_126003208.1">
    <property type="nucleotide sequence ID" value="NZ_QQYZ01000001.1"/>
</dbReference>
<dbReference type="PANTHER" id="PTHR32552:SF82">
    <property type="entry name" value="FCUA PROTEIN"/>
    <property type="match status" value="1"/>
</dbReference>
<keyword evidence="6" id="KW-0472">Membrane</keyword>
<keyword evidence="4" id="KW-0812">Transmembrane</keyword>
<dbReference type="InterPro" id="IPR039426">
    <property type="entry name" value="TonB-dep_rcpt-like"/>
</dbReference>
<evidence type="ECO:0000256" key="4">
    <source>
        <dbReference type="ARBA" id="ARBA00022692"/>
    </source>
</evidence>
<keyword evidence="5" id="KW-0798">TonB box</keyword>
<feature type="signal peptide" evidence="8">
    <location>
        <begin position="1"/>
        <end position="22"/>
    </location>
</feature>
<comment type="subcellular location">
    <subcellularLocation>
        <location evidence="1">Cell outer membrane</location>
        <topology evidence="1">Multi-pass membrane protein</topology>
    </subcellularLocation>
</comment>
<evidence type="ECO:0000256" key="6">
    <source>
        <dbReference type="ARBA" id="ARBA00023136"/>
    </source>
</evidence>
<reference evidence="10 11" key="1">
    <citation type="submission" date="2018-07" db="EMBL/GenBank/DDBJ databases">
        <title>Genomic and Epidemiologic Investigation of an Indolent Hospital Outbreak.</title>
        <authorList>
            <person name="Johnson R.C."/>
            <person name="Deming C."/>
            <person name="Conlan S."/>
            <person name="Zellmer C.J."/>
            <person name="Michelin A.V."/>
            <person name="Lee-Lin S."/>
            <person name="Thomas P.J."/>
            <person name="Park M."/>
            <person name="Weingarten R.A."/>
            <person name="Less J."/>
            <person name="Dekker J.P."/>
            <person name="Frank K.M."/>
            <person name="Musser K.A."/>
            <person name="Mcquiston J.R."/>
            <person name="Henderson D.K."/>
            <person name="Lau A.F."/>
            <person name="Palmore T.N."/>
            <person name="Segre J.A."/>
        </authorList>
    </citation>
    <scope>NUCLEOTIDE SEQUENCE [LARGE SCALE GENOMIC DNA]</scope>
    <source>
        <strain evidence="10 11">SK-CDC1_0717</strain>
    </source>
</reference>
<sequence>MRLSYAVFASCGAIAIAAPAVAQRANDNAVTEAEDAFGSSVGNESIGLYSPSQVRGFSPVTAGNVRLEGVYIDRQGVISQRLVEGSTIRVGLSAQGYPFPAPTGIVDYRLRPVGDKRLVSVLAGSLAYGAPSIEIDGQLPILGRQLGVALSASYAHEEYYDGSDAHYSRFAVIPRWRPSDGVEIIPFWSMSIGRDEQVAPTIIAAGAFEPPPAPRRRYFGQKWAIRDSRSINAGTILKARIGESWAVSGGVFRSSAENLQNFAELFVGTTGNGITTEQVIADPGQRYASTSGELRVSRSFRDGPRLHTLHASVRARQLDSRYGGGAAALDFGPRRLGDPVPAAEPASFLFGEQTQDRVRQATFGVAYEGRWRNVGELGLGVQRTDYRKTVDLPGTAPNAERRDRPWLFNVAAAGFLSDGIALYVGYTRGLEESGIAPINAANRNEALPAIRTSQADAGIRWTLNKRMKLVAGVFDVRKPYFNTDEANIFAILGDVRHRGAEISLAGSPIDSVSLIAGAVLMQPRVTGQGVELGRVGEIPLNQPARVLRANAEWRPGFLPGFSIDGAIANFGRRAASRDNLVFVPGYTLIDLGLRYRFKIGTAPATLRFQVANVTNTFAWNIVGSNSYGLTDKRRALLFLAADF</sequence>
<dbReference type="Pfam" id="PF00593">
    <property type="entry name" value="TonB_dep_Rec_b-barrel"/>
    <property type="match status" value="1"/>
</dbReference>
<keyword evidence="3" id="KW-1134">Transmembrane beta strand</keyword>
<evidence type="ECO:0000256" key="3">
    <source>
        <dbReference type="ARBA" id="ARBA00022452"/>
    </source>
</evidence>
<dbReference type="PANTHER" id="PTHR32552">
    <property type="entry name" value="FERRICHROME IRON RECEPTOR-RELATED"/>
    <property type="match status" value="1"/>
</dbReference>
<dbReference type="EMBL" id="QQYZ01000001">
    <property type="protein sequence ID" value="RSY90473.1"/>
    <property type="molecule type" value="Genomic_DNA"/>
</dbReference>
<evidence type="ECO:0000256" key="1">
    <source>
        <dbReference type="ARBA" id="ARBA00004571"/>
    </source>
</evidence>
<evidence type="ECO:0000313" key="10">
    <source>
        <dbReference type="EMBL" id="RSY90473.1"/>
    </source>
</evidence>
<keyword evidence="7" id="KW-0998">Cell outer membrane</keyword>
<evidence type="ECO:0000256" key="8">
    <source>
        <dbReference type="SAM" id="SignalP"/>
    </source>
</evidence>
<gene>
    <name evidence="10" type="ORF">DAH66_00320</name>
</gene>
<feature type="chain" id="PRO_5019192123" evidence="8">
    <location>
        <begin position="23"/>
        <end position="643"/>
    </location>
</feature>
<dbReference type="GO" id="GO:0009279">
    <property type="term" value="C:cell outer membrane"/>
    <property type="evidence" value="ECO:0007669"/>
    <property type="project" value="UniProtKB-SubCell"/>
</dbReference>
<dbReference type="SUPFAM" id="SSF56935">
    <property type="entry name" value="Porins"/>
    <property type="match status" value="1"/>
</dbReference>
<dbReference type="InterPro" id="IPR036942">
    <property type="entry name" value="Beta-barrel_TonB_sf"/>
</dbReference>
<evidence type="ECO:0000256" key="5">
    <source>
        <dbReference type="ARBA" id="ARBA00023077"/>
    </source>
</evidence>
<protein>
    <submittedName>
        <fullName evidence="10">TonB-dependent receptor</fullName>
    </submittedName>
</protein>
<dbReference type="AlphaFoldDB" id="A0A430G8J5"/>
<evidence type="ECO:0000259" key="9">
    <source>
        <dbReference type="Pfam" id="PF00593"/>
    </source>
</evidence>